<protein>
    <submittedName>
        <fullName evidence="2">Uncharacterized protein</fullName>
    </submittedName>
</protein>
<comment type="caution">
    <text evidence="2">The sequence shown here is derived from an EMBL/GenBank/DDBJ whole genome shotgun (WGS) entry which is preliminary data.</text>
</comment>
<dbReference type="Proteomes" id="UP000243081">
    <property type="component" value="Unassembled WGS sequence"/>
</dbReference>
<evidence type="ECO:0000256" key="1">
    <source>
        <dbReference type="SAM" id="MobiDB-lite"/>
    </source>
</evidence>
<evidence type="ECO:0000313" key="2">
    <source>
        <dbReference type="EMBL" id="OAR01365.1"/>
    </source>
</evidence>
<accession>A0A179IG92</accession>
<reference evidence="2 3" key="1">
    <citation type="submission" date="2016-03" db="EMBL/GenBank/DDBJ databases">
        <title>Fine-scale spatial genetic structure of a fungal parasite of coffee scale insects.</title>
        <authorList>
            <person name="Jackson D."/>
            <person name="Zemenick K.A."/>
            <person name="Malloure B."/>
            <person name="Quandt C.A."/>
            <person name="James T.Y."/>
        </authorList>
    </citation>
    <scope>NUCLEOTIDE SEQUENCE [LARGE SCALE GENOMIC DNA]</scope>
    <source>
        <strain evidence="2 3">UM487</strain>
    </source>
</reference>
<dbReference type="OrthoDB" id="5405126at2759"/>
<sequence length="400" mass="43668">MSNRSLTSAIKLLRQGNGTSARQSAPCARQFSTTASRGAAGVRATFVETENVELNQVLKTIQEKTIFPAYLPQKQRKIVFNPKMRTHMQSNPIIIEVDGVEHRFSPIDRSKDIPNSKKSFNQAMNLMETSEDWANLGTLLAGYKKAGVKLRNQHWGKIVRRAEETGNIYAVIECAKQAEKTGLKLQTHEMVVRLLAAINNKIITGNQAASAQAVKWMEVALDLLHHPEQATHRDAAADTKVHASRLARGLVLFTRASAVSAKKAAGQDAAAELTLLKDEVELLKTLWRDADLKNLDSLAEFAVLNPGAVEDHKNLNGAGFVSIIAQNIKAISLARELAPTEAQALGAVESALSEHLTRYATNDKRRDGRWAESYEEITGAAPSWPAVPSKPAKTAATVDA</sequence>
<dbReference type="AlphaFoldDB" id="A0A179IG92"/>
<gene>
    <name evidence="2" type="ORF">LLEC1_06428</name>
</gene>
<dbReference type="EMBL" id="LUKN01001187">
    <property type="protein sequence ID" value="OAR01365.1"/>
    <property type="molecule type" value="Genomic_DNA"/>
</dbReference>
<feature type="region of interest" description="Disordered" evidence="1">
    <location>
        <begin position="381"/>
        <end position="400"/>
    </location>
</feature>
<name>A0A179IG92_CORDF</name>
<organism evidence="2 3">
    <name type="scientific">Cordyceps confragosa</name>
    <name type="common">Lecanicillium lecanii</name>
    <dbReference type="NCBI Taxonomy" id="2714763"/>
    <lineage>
        <taxon>Eukaryota</taxon>
        <taxon>Fungi</taxon>
        <taxon>Dikarya</taxon>
        <taxon>Ascomycota</taxon>
        <taxon>Pezizomycotina</taxon>
        <taxon>Sordariomycetes</taxon>
        <taxon>Hypocreomycetidae</taxon>
        <taxon>Hypocreales</taxon>
        <taxon>Cordycipitaceae</taxon>
        <taxon>Akanthomyces</taxon>
    </lineage>
</organism>
<dbReference type="OMA" id="AVIECAK"/>
<keyword evidence="3" id="KW-1185">Reference proteome</keyword>
<evidence type="ECO:0000313" key="3">
    <source>
        <dbReference type="Proteomes" id="UP000243081"/>
    </source>
</evidence>
<proteinExistence type="predicted"/>